<comment type="caution">
    <text evidence="2">The sequence shown here is derived from an EMBL/GenBank/DDBJ whole genome shotgun (WGS) entry which is preliminary data.</text>
</comment>
<reference evidence="2 3" key="1">
    <citation type="journal article" date="2018" name="Aquat. Microb. Ecol.">
        <title>Gammaproteobacterial methanotrophs dominate.</title>
        <authorList>
            <person name="Rissanen A.J."/>
            <person name="Saarenheimo J."/>
            <person name="Tiirola M."/>
            <person name="Peura S."/>
            <person name="Aalto S.L."/>
            <person name="Karvinen A."/>
            <person name="Nykanen H."/>
        </authorList>
    </citation>
    <scope>NUCLEOTIDE SEQUENCE [LARGE SCALE GENOMIC DNA]</scope>
    <source>
        <strain evidence="2">AMbin10</strain>
    </source>
</reference>
<evidence type="ECO:0000313" key="2">
    <source>
        <dbReference type="EMBL" id="PZN78862.1"/>
    </source>
</evidence>
<dbReference type="InterPro" id="IPR008538">
    <property type="entry name" value="Uma2"/>
</dbReference>
<dbReference type="AlphaFoldDB" id="A0A2W4R4J0"/>
<dbReference type="Proteomes" id="UP000249396">
    <property type="component" value="Unassembled WGS sequence"/>
</dbReference>
<dbReference type="EMBL" id="QJPH01000312">
    <property type="protein sequence ID" value="PZN78862.1"/>
    <property type="molecule type" value="Genomic_DNA"/>
</dbReference>
<protein>
    <recommendedName>
        <fullName evidence="1">Putative restriction endonuclease domain-containing protein</fullName>
    </recommendedName>
</protein>
<dbReference type="CDD" id="cd06260">
    <property type="entry name" value="DUF820-like"/>
    <property type="match status" value="1"/>
</dbReference>
<evidence type="ECO:0000313" key="3">
    <source>
        <dbReference type="Proteomes" id="UP000249396"/>
    </source>
</evidence>
<dbReference type="PANTHER" id="PTHR36558">
    <property type="entry name" value="GLR1098 PROTEIN"/>
    <property type="match status" value="1"/>
</dbReference>
<gene>
    <name evidence="2" type="ORF">DM484_12085</name>
</gene>
<dbReference type="Pfam" id="PF05685">
    <property type="entry name" value="Uma2"/>
    <property type="match status" value="1"/>
</dbReference>
<dbReference type="SUPFAM" id="SSF52980">
    <property type="entry name" value="Restriction endonuclease-like"/>
    <property type="match status" value="1"/>
</dbReference>
<feature type="domain" description="Putative restriction endonuclease" evidence="1">
    <location>
        <begin position="13"/>
        <end position="162"/>
    </location>
</feature>
<evidence type="ECO:0000259" key="1">
    <source>
        <dbReference type="Pfam" id="PF05685"/>
    </source>
</evidence>
<organism evidence="2 3">
    <name type="scientific">Candidatus Methylumidiphilus alinenensis</name>
    <dbReference type="NCBI Taxonomy" id="2202197"/>
    <lineage>
        <taxon>Bacteria</taxon>
        <taxon>Pseudomonadati</taxon>
        <taxon>Pseudomonadota</taxon>
        <taxon>Gammaproteobacteria</taxon>
        <taxon>Methylococcales</taxon>
        <taxon>Candidatus Methylumidiphilus</taxon>
    </lineage>
</organism>
<dbReference type="Gene3D" id="3.90.1570.10">
    <property type="entry name" value="tt1808, chain A"/>
    <property type="match status" value="1"/>
</dbReference>
<dbReference type="InterPro" id="IPR011335">
    <property type="entry name" value="Restrct_endonuc-II-like"/>
</dbReference>
<dbReference type="PANTHER" id="PTHR36558:SF1">
    <property type="entry name" value="RESTRICTION ENDONUCLEASE DOMAIN-CONTAINING PROTEIN-RELATED"/>
    <property type="match status" value="1"/>
</dbReference>
<sequence length="195" mass="21973">MALQATHQTITEEEYLAGELVSEVKHEYIDGAVYAMAGASANHGRIVANLVGKLLVHLENTPCEPFFSDMKVKAGKNFFYPDVIVDCHNEDGDAYFTTEPVLIVEVLSKSTRKTDKALKRLSYQAISTLQEYVLIEQDFVDVEVCRRGNHWQPEHYFLGDEVYFASIGLSVPTEEIYARVANEDMADFLKLKSLS</sequence>
<name>A0A2W4R4J0_9GAMM</name>
<proteinExistence type="predicted"/>
<accession>A0A2W4R4J0</accession>
<dbReference type="InterPro" id="IPR012296">
    <property type="entry name" value="Nuclease_put_TT1808"/>
</dbReference>